<dbReference type="EMBL" id="CABVPY010000080">
    <property type="protein sequence ID" value="VWC41151.1"/>
    <property type="molecule type" value="Genomic_DNA"/>
</dbReference>
<sequence>MTPGGAPAPVVHRAGRQATGAGIKQACAKCRLSLRKRRIAPRVSPERASASSRAMPK</sequence>
<feature type="region of interest" description="Disordered" evidence="1">
    <location>
        <begin position="38"/>
        <end position="57"/>
    </location>
</feature>
<accession>A0A6P2S4U9</accession>
<reference evidence="2 3" key="1">
    <citation type="submission" date="2019-09" db="EMBL/GenBank/DDBJ databases">
        <authorList>
            <person name="Depoorter E."/>
        </authorList>
    </citation>
    <scope>NUCLEOTIDE SEQUENCE [LARGE SCALE GENOMIC DNA]</scope>
    <source>
        <strain evidence="2">LMG 6863</strain>
    </source>
</reference>
<name>A0A6P2S4U9_BURL3</name>
<feature type="region of interest" description="Disordered" evidence="1">
    <location>
        <begin position="1"/>
        <end position="22"/>
    </location>
</feature>
<dbReference type="AlphaFoldDB" id="A0A6P2S4U9"/>
<evidence type="ECO:0000313" key="3">
    <source>
        <dbReference type="Proteomes" id="UP000494170"/>
    </source>
</evidence>
<protein>
    <submittedName>
        <fullName evidence="2">Uncharacterized protein</fullName>
    </submittedName>
</protein>
<dbReference type="Proteomes" id="UP000494170">
    <property type="component" value="Unassembled WGS sequence"/>
</dbReference>
<organism evidence="2 3">
    <name type="scientific">Burkholderia lata (strain ATCC 17760 / DSM 23089 / LMG 22485 / NCIMB 9086 / R18194 / 383)</name>
    <dbReference type="NCBI Taxonomy" id="482957"/>
    <lineage>
        <taxon>Bacteria</taxon>
        <taxon>Pseudomonadati</taxon>
        <taxon>Pseudomonadota</taxon>
        <taxon>Betaproteobacteria</taxon>
        <taxon>Burkholderiales</taxon>
        <taxon>Burkholderiaceae</taxon>
        <taxon>Burkholderia</taxon>
        <taxon>Burkholderia cepacia complex</taxon>
    </lineage>
</organism>
<proteinExistence type="predicted"/>
<evidence type="ECO:0000256" key="1">
    <source>
        <dbReference type="SAM" id="MobiDB-lite"/>
    </source>
</evidence>
<gene>
    <name evidence="2" type="ORF">BLA6863_07039</name>
</gene>
<evidence type="ECO:0000313" key="2">
    <source>
        <dbReference type="EMBL" id="VWC41151.1"/>
    </source>
</evidence>